<accession>A0A0J6F389</accession>
<evidence type="ECO:0000313" key="2">
    <source>
        <dbReference type="EMBL" id="KMM63720.1"/>
    </source>
</evidence>
<reference evidence="3" key="3">
    <citation type="journal article" date="2010" name="Genome Res.">
        <title>Population genomic sequencing of Coccidioides fungi reveals recent hybridization and transposon control.</title>
        <authorList>
            <person name="Neafsey D.E."/>
            <person name="Barker B.M."/>
            <person name="Sharpton T.J."/>
            <person name="Stajich J.E."/>
            <person name="Park D.J."/>
            <person name="Whiston E."/>
            <person name="Hung C.-Y."/>
            <person name="McMahan C."/>
            <person name="White J."/>
            <person name="Sykes S."/>
            <person name="Heiman D."/>
            <person name="Young S."/>
            <person name="Zeng Q."/>
            <person name="Abouelleil A."/>
            <person name="Aftuck L."/>
            <person name="Bessette D."/>
            <person name="Brown A."/>
            <person name="FitzGerald M."/>
            <person name="Lui A."/>
            <person name="Macdonald J.P."/>
            <person name="Priest M."/>
            <person name="Orbach M.J."/>
            <person name="Galgiani J.N."/>
            <person name="Kirkland T.N."/>
            <person name="Cole G.T."/>
            <person name="Birren B.W."/>
            <person name="Henn M.R."/>
            <person name="Taylor J.W."/>
            <person name="Rounsley S.D."/>
        </authorList>
    </citation>
    <scope>NUCLEOTIDE SEQUENCE [LARGE SCALE GENOMIC DNA]</scope>
    <source>
        <strain evidence="3">RMSCC 3488</strain>
    </source>
</reference>
<evidence type="ECO:0000256" key="1">
    <source>
        <dbReference type="SAM" id="MobiDB-lite"/>
    </source>
</evidence>
<proteinExistence type="predicted"/>
<dbReference type="Proteomes" id="UP000054567">
    <property type="component" value="Unassembled WGS sequence"/>
</dbReference>
<dbReference type="AlphaFoldDB" id="A0A0J6F389"/>
<dbReference type="VEuPathDB" id="FungiDB:CPAG_00074"/>
<dbReference type="EMBL" id="DS268109">
    <property type="protein sequence ID" value="KMM63720.1"/>
    <property type="molecule type" value="Genomic_DNA"/>
</dbReference>
<feature type="compositionally biased region" description="Basic residues" evidence="1">
    <location>
        <begin position="1"/>
        <end position="18"/>
    </location>
</feature>
<organism evidence="2 3">
    <name type="scientific">Coccidioides posadasii RMSCC 3488</name>
    <dbReference type="NCBI Taxonomy" id="454284"/>
    <lineage>
        <taxon>Eukaryota</taxon>
        <taxon>Fungi</taxon>
        <taxon>Dikarya</taxon>
        <taxon>Ascomycota</taxon>
        <taxon>Pezizomycotina</taxon>
        <taxon>Eurotiomycetes</taxon>
        <taxon>Eurotiomycetidae</taxon>
        <taxon>Onygenales</taxon>
        <taxon>Onygenaceae</taxon>
        <taxon>Coccidioides</taxon>
    </lineage>
</organism>
<feature type="region of interest" description="Disordered" evidence="1">
    <location>
        <begin position="1"/>
        <end position="27"/>
    </location>
</feature>
<reference evidence="3" key="2">
    <citation type="journal article" date="2009" name="Genome Res.">
        <title>Comparative genomic analyses of the human fungal pathogens Coccidioides and their relatives.</title>
        <authorList>
            <person name="Sharpton T.J."/>
            <person name="Stajich J.E."/>
            <person name="Rounsley S.D."/>
            <person name="Gardner M.J."/>
            <person name="Wortman J.R."/>
            <person name="Jordar V.S."/>
            <person name="Maiti R."/>
            <person name="Kodira C.D."/>
            <person name="Neafsey D.E."/>
            <person name="Zeng Q."/>
            <person name="Hung C.-Y."/>
            <person name="McMahan C."/>
            <person name="Muszewska A."/>
            <person name="Grynberg M."/>
            <person name="Mandel M.A."/>
            <person name="Kellner E.M."/>
            <person name="Barker B.M."/>
            <person name="Galgiani J.N."/>
            <person name="Orbach M.J."/>
            <person name="Kirkland T.N."/>
            <person name="Cole G.T."/>
            <person name="Henn M.R."/>
            <person name="Birren B.W."/>
            <person name="Taylor J.W."/>
        </authorList>
    </citation>
    <scope>NUCLEOTIDE SEQUENCE [LARGE SCALE GENOMIC DNA]</scope>
    <source>
        <strain evidence="3">RMSCC 3488</strain>
    </source>
</reference>
<evidence type="ECO:0000313" key="3">
    <source>
        <dbReference type="Proteomes" id="UP000054567"/>
    </source>
</evidence>
<name>A0A0J6F389_COCPO</name>
<gene>
    <name evidence="2" type="ORF">CPAG_00074</name>
</gene>
<protein>
    <submittedName>
        <fullName evidence="2">Uncharacterized protein</fullName>
    </submittedName>
</protein>
<reference evidence="2 3" key="1">
    <citation type="submission" date="2007-06" db="EMBL/GenBank/DDBJ databases">
        <title>The Genome Sequence of Coccidioides posadasii RMSCC_3488.</title>
        <authorList>
            <consortium name="Coccidioides Genome Resources Consortium"/>
            <consortium name="The Broad Institute Genome Sequencing Platform"/>
            <person name="Henn M.R."/>
            <person name="Sykes S."/>
            <person name="Young S."/>
            <person name="Jaffe D."/>
            <person name="Berlin A."/>
            <person name="Alvarez P."/>
            <person name="Butler J."/>
            <person name="Gnerre S."/>
            <person name="Grabherr M."/>
            <person name="Mauceli E."/>
            <person name="Brockman W."/>
            <person name="Kodira C."/>
            <person name="Alvarado L."/>
            <person name="Zeng Q."/>
            <person name="Crawford M."/>
            <person name="Antoine C."/>
            <person name="Devon K."/>
            <person name="Galgiani J."/>
            <person name="Orsborn K."/>
            <person name="Lewis M.L."/>
            <person name="Nusbaum C."/>
            <person name="Galagan J."/>
            <person name="Birren B."/>
        </authorList>
    </citation>
    <scope>NUCLEOTIDE SEQUENCE [LARGE SCALE GENOMIC DNA]</scope>
    <source>
        <strain evidence="2 3">RMSCC 3488</strain>
    </source>
</reference>
<sequence length="196" mass="21788">MKNGKWKLEKKKKKKKWQKQFDSTVSRGSAWRTKDFTAAVSSAKPWTNGPGSCVPGFRLEQTRQANGIENESGASGRSFPGLDLVFGCGCLAGLVRCTDQIIPFSPWLFVYPAFTGKGGNKRAGKRRMRIVGAMALGLRFLELPGSLQMEPRTDFASMIVFPCSAPRTTFLAIIDQGVRYYWQFGQSATNDDGFRQ</sequence>